<keyword evidence="2 8" id="KW-0963">Cytoplasm</keyword>
<evidence type="ECO:0000313" key="12">
    <source>
        <dbReference type="Proteomes" id="UP000614811"/>
    </source>
</evidence>
<dbReference type="PANTHER" id="PTHR10815:SF5">
    <property type="entry name" value="METHYLATED-DNA--PROTEIN-CYSTEINE METHYLTRANSFERASE"/>
    <property type="match status" value="1"/>
</dbReference>
<evidence type="ECO:0000256" key="5">
    <source>
        <dbReference type="ARBA" id="ARBA00022763"/>
    </source>
</evidence>
<evidence type="ECO:0000256" key="2">
    <source>
        <dbReference type="ARBA" id="ARBA00022490"/>
    </source>
</evidence>
<dbReference type="GO" id="GO:0005737">
    <property type="term" value="C:cytoplasm"/>
    <property type="evidence" value="ECO:0007669"/>
    <property type="project" value="UniProtKB-SubCell"/>
</dbReference>
<keyword evidence="4 8" id="KW-0808">Transferase</keyword>
<dbReference type="PROSITE" id="PS00374">
    <property type="entry name" value="MGMT"/>
    <property type="match status" value="1"/>
</dbReference>
<dbReference type="NCBIfam" id="TIGR00589">
    <property type="entry name" value="ogt"/>
    <property type="match status" value="1"/>
</dbReference>
<dbReference type="InterPro" id="IPR036388">
    <property type="entry name" value="WH-like_DNA-bd_sf"/>
</dbReference>
<evidence type="ECO:0000256" key="8">
    <source>
        <dbReference type="HAMAP-Rule" id="MF_00772"/>
    </source>
</evidence>
<proteinExistence type="inferred from homology"/>
<name>A0A918VIE8_9GAMM</name>
<dbReference type="Gene3D" id="3.30.160.70">
    <property type="entry name" value="Methylated DNA-protein cysteine methyltransferase domain"/>
    <property type="match status" value="1"/>
</dbReference>
<comment type="catalytic activity">
    <reaction evidence="1 8">
        <text>a 4-O-methyl-thymidine in DNA + L-cysteinyl-[protein] = a thymidine in DNA + S-methyl-L-cysteinyl-[protein]</text>
        <dbReference type="Rhea" id="RHEA:53428"/>
        <dbReference type="Rhea" id="RHEA-COMP:10131"/>
        <dbReference type="Rhea" id="RHEA-COMP:10132"/>
        <dbReference type="Rhea" id="RHEA-COMP:13555"/>
        <dbReference type="Rhea" id="RHEA-COMP:13556"/>
        <dbReference type="ChEBI" id="CHEBI:29950"/>
        <dbReference type="ChEBI" id="CHEBI:82612"/>
        <dbReference type="ChEBI" id="CHEBI:137386"/>
        <dbReference type="ChEBI" id="CHEBI:137387"/>
        <dbReference type="EC" id="2.1.1.63"/>
    </reaction>
</comment>
<organism evidence="11 12">
    <name type="scientific">Arenicella chitinivorans</name>
    <dbReference type="NCBI Taxonomy" id="1329800"/>
    <lineage>
        <taxon>Bacteria</taxon>
        <taxon>Pseudomonadati</taxon>
        <taxon>Pseudomonadota</taxon>
        <taxon>Gammaproteobacteria</taxon>
        <taxon>Arenicellales</taxon>
        <taxon>Arenicellaceae</taxon>
        <taxon>Arenicella</taxon>
    </lineage>
</organism>
<feature type="domain" description="Methylated-DNA-[protein]-cysteine S-methyltransferase DNA binding" evidence="9">
    <location>
        <begin position="69"/>
        <end position="148"/>
    </location>
</feature>
<dbReference type="HAMAP" id="MF_00772">
    <property type="entry name" value="OGT"/>
    <property type="match status" value="1"/>
</dbReference>
<keyword evidence="12" id="KW-1185">Reference proteome</keyword>
<comment type="miscellaneous">
    <text evidence="8">This enzyme catalyzes only one turnover and therefore is not strictly catalytic. According to one definition, an enzyme is a biocatalyst that acts repeatedly and over many reaction cycles.</text>
</comment>
<accession>A0A918VIE8</accession>
<dbReference type="CDD" id="cd06445">
    <property type="entry name" value="ATase"/>
    <property type="match status" value="1"/>
</dbReference>
<dbReference type="GO" id="GO:0003908">
    <property type="term" value="F:methylated-DNA-[protein]-cysteine S-methyltransferase activity"/>
    <property type="evidence" value="ECO:0007669"/>
    <property type="project" value="UniProtKB-UniRule"/>
</dbReference>
<protein>
    <recommendedName>
        <fullName evidence="8">Methylated-DNA--protein-cysteine methyltransferase</fullName>
        <ecNumber evidence="8">2.1.1.63</ecNumber>
    </recommendedName>
    <alternativeName>
        <fullName evidence="8">6-O-methylguanine-DNA methyltransferase</fullName>
        <shortName evidence="8">MGMT</shortName>
    </alternativeName>
    <alternativeName>
        <fullName evidence="8">O-6-methylguanine-DNA-alkyltransferase</fullName>
    </alternativeName>
</protein>
<keyword evidence="3 8" id="KW-0489">Methyltransferase</keyword>
<dbReference type="RefSeq" id="WP_229794075.1">
    <property type="nucleotide sequence ID" value="NZ_BMXA01000001.1"/>
</dbReference>
<reference evidence="11" key="2">
    <citation type="submission" date="2020-09" db="EMBL/GenBank/DDBJ databases">
        <authorList>
            <person name="Sun Q."/>
            <person name="Kim S."/>
        </authorList>
    </citation>
    <scope>NUCLEOTIDE SEQUENCE</scope>
    <source>
        <strain evidence="11">KCTC 12711</strain>
    </source>
</reference>
<dbReference type="EC" id="2.1.1.63" evidence="8"/>
<dbReference type="EMBL" id="BMXA01000001">
    <property type="protein sequence ID" value="GGZ98672.1"/>
    <property type="molecule type" value="Genomic_DNA"/>
</dbReference>
<evidence type="ECO:0000313" key="11">
    <source>
        <dbReference type="EMBL" id="GGZ98672.1"/>
    </source>
</evidence>
<dbReference type="Proteomes" id="UP000614811">
    <property type="component" value="Unassembled WGS sequence"/>
</dbReference>
<dbReference type="Pfam" id="PF02870">
    <property type="entry name" value="Methyltransf_1N"/>
    <property type="match status" value="1"/>
</dbReference>
<dbReference type="InterPro" id="IPR023546">
    <property type="entry name" value="MGMT"/>
</dbReference>
<feature type="active site" description="Nucleophile; methyl group acceptor" evidence="8">
    <location>
        <position position="120"/>
    </location>
</feature>
<dbReference type="Pfam" id="PF01035">
    <property type="entry name" value="DNA_binding_1"/>
    <property type="match status" value="1"/>
</dbReference>
<comment type="catalytic activity">
    <reaction evidence="7 8">
        <text>a 6-O-methyl-2'-deoxyguanosine in DNA + L-cysteinyl-[protein] = S-methyl-L-cysteinyl-[protein] + a 2'-deoxyguanosine in DNA</text>
        <dbReference type="Rhea" id="RHEA:24000"/>
        <dbReference type="Rhea" id="RHEA-COMP:10131"/>
        <dbReference type="Rhea" id="RHEA-COMP:10132"/>
        <dbReference type="Rhea" id="RHEA-COMP:11367"/>
        <dbReference type="Rhea" id="RHEA-COMP:11368"/>
        <dbReference type="ChEBI" id="CHEBI:29950"/>
        <dbReference type="ChEBI" id="CHEBI:82612"/>
        <dbReference type="ChEBI" id="CHEBI:85445"/>
        <dbReference type="ChEBI" id="CHEBI:85448"/>
        <dbReference type="EC" id="2.1.1.63"/>
    </reaction>
</comment>
<keyword evidence="6 8" id="KW-0234">DNA repair</keyword>
<dbReference type="GO" id="GO:0006307">
    <property type="term" value="P:DNA alkylation repair"/>
    <property type="evidence" value="ECO:0007669"/>
    <property type="project" value="UniProtKB-UniRule"/>
</dbReference>
<comment type="similarity">
    <text evidence="8">Belongs to the MGMT family.</text>
</comment>
<feature type="domain" description="Methylguanine DNA methyltransferase ribonuclease-like" evidence="10">
    <location>
        <begin position="5"/>
        <end position="64"/>
    </location>
</feature>
<dbReference type="AlphaFoldDB" id="A0A918VIE8"/>
<dbReference type="GO" id="GO:0032259">
    <property type="term" value="P:methylation"/>
    <property type="evidence" value="ECO:0007669"/>
    <property type="project" value="UniProtKB-KW"/>
</dbReference>
<dbReference type="SUPFAM" id="SSF53155">
    <property type="entry name" value="Methylated DNA-protein cysteine methyltransferase domain"/>
    <property type="match status" value="1"/>
</dbReference>
<evidence type="ECO:0000256" key="6">
    <source>
        <dbReference type="ARBA" id="ARBA00023204"/>
    </source>
</evidence>
<dbReference type="InterPro" id="IPR036631">
    <property type="entry name" value="MGMT_N_sf"/>
</dbReference>
<gene>
    <name evidence="11" type="primary">ogt</name>
    <name evidence="11" type="ORF">GCM10008090_04020</name>
</gene>
<sequence length="150" mass="16357">MHFHDTLETPLGQILLAATAQGLSSVVFTERVPDGRPNTITDRAKRQLRAYFDGDVRDFSVPLDVAGTAFQKQVWRALATIEYGRTCAYRDIAEQIGNPKAVRAVGLANGKNPVAIIVPCHRVIGADGSLTGYASGVDRKAWLLKHEQAQ</sequence>
<dbReference type="InterPro" id="IPR008332">
    <property type="entry name" value="MethylG_MeTrfase_N"/>
</dbReference>
<dbReference type="InterPro" id="IPR001497">
    <property type="entry name" value="MethylDNA_cys_MeTrfase_AS"/>
</dbReference>
<dbReference type="InterPro" id="IPR036217">
    <property type="entry name" value="MethylDNA_cys_MeTrfase_DNAb"/>
</dbReference>
<comment type="subcellular location">
    <subcellularLocation>
        <location evidence="8">Cytoplasm</location>
    </subcellularLocation>
</comment>
<evidence type="ECO:0000256" key="4">
    <source>
        <dbReference type="ARBA" id="ARBA00022679"/>
    </source>
</evidence>
<evidence type="ECO:0000259" key="9">
    <source>
        <dbReference type="Pfam" id="PF01035"/>
    </source>
</evidence>
<dbReference type="SUPFAM" id="SSF46767">
    <property type="entry name" value="Methylated DNA-protein cysteine methyltransferase, C-terminal domain"/>
    <property type="match status" value="1"/>
</dbReference>
<evidence type="ECO:0000256" key="1">
    <source>
        <dbReference type="ARBA" id="ARBA00001286"/>
    </source>
</evidence>
<dbReference type="FunFam" id="1.10.10.10:FF:000337">
    <property type="entry name" value="Methylated-DNA--protein-cysteine methyltransferase"/>
    <property type="match status" value="1"/>
</dbReference>
<evidence type="ECO:0000256" key="3">
    <source>
        <dbReference type="ARBA" id="ARBA00022603"/>
    </source>
</evidence>
<comment type="function">
    <text evidence="8">Involved in the cellular defense against the biological effects of O6-methylguanine (O6-MeG) and O4-methylthymine (O4-MeT) in DNA. Repairs the methylated nucleobase in DNA by stoichiometrically transferring the methyl group to a cysteine residue in the enzyme. This is a suicide reaction: the enzyme is irreversibly inactivated.</text>
</comment>
<comment type="caution">
    <text evidence="11">The sequence shown here is derived from an EMBL/GenBank/DDBJ whole genome shotgun (WGS) entry which is preliminary data.</text>
</comment>
<reference evidence="11" key="1">
    <citation type="journal article" date="2014" name="Int. J. Syst. Evol. Microbiol.">
        <title>Complete genome sequence of Corynebacterium casei LMG S-19264T (=DSM 44701T), isolated from a smear-ripened cheese.</title>
        <authorList>
            <consortium name="US DOE Joint Genome Institute (JGI-PGF)"/>
            <person name="Walter F."/>
            <person name="Albersmeier A."/>
            <person name="Kalinowski J."/>
            <person name="Ruckert C."/>
        </authorList>
    </citation>
    <scope>NUCLEOTIDE SEQUENCE</scope>
    <source>
        <strain evidence="11">KCTC 12711</strain>
    </source>
</reference>
<keyword evidence="5 8" id="KW-0227">DNA damage</keyword>
<evidence type="ECO:0000259" key="10">
    <source>
        <dbReference type="Pfam" id="PF02870"/>
    </source>
</evidence>
<dbReference type="Gene3D" id="1.10.10.10">
    <property type="entry name" value="Winged helix-like DNA-binding domain superfamily/Winged helix DNA-binding domain"/>
    <property type="match status" value="1"/>
</dbReference>
<dbReference type="PANTHER" id="PTHR10815">
    <property type="entry name" value="METHYLATED-DNA--PROTEIN-CYSTEINE METHYLTRANSFERASE"/>
    <property type="match status" value="1"/>
</dbReference>
<dbReference type="InterPro" id="IPR014048">
    <property type="entry name" value="MethylDNA_cys_MeTrfase_DNA-bd"/>
</dbReference>
<evidence type="ECO:0000256" key="7">
    <source>
        <dbReference type="ARBA" id="ARBA00049348"/>
    </source>
</evidence>